<name>A0A430AFG2_9ENTE</name>
<keyword evidence="9" id="KW-0143">Chaperone</keyword>
<evidence type="ECO:0000256" key="9">
    <source>
        <dbReference type="ARBA" id="ARBA00023186"/>
    </source>
</evidence>
<evidence type="ECO:0000256" key="4">
    <source>
        <dbReference type="ARBA" id="ARBA00017249"/>
    </source>
</evidence>
<dbReference type="GO" id="GO:0005524">
    <property type="term" value="F:ATP binding"/>
    <property type="evidence" value="ECO:0007669"/>
    <property type="project" value="UniProtKB-KW"/>
</dbReference>
<proteinExistence type="inferred from homology"/>
<evidence type="ECO:0000256" key="2">
    <source>
        <dbReference type="ARBA" id="ARBA00007381"/>
    </source>
</evidence>
<comment type="similarity">
    <text evidence="2 13">Belongs to the heat shock protein 70 family.</text>
</comment>
<dbReference type="Gene3D" id="3.90.640.10">
    <property type="entry name" value="Actin, Chain A, domain 4"/>
    <property type="match status" value="1"/>
</dbReference>
<accession>A0A430AFG2</accession>
<dbReference type="PROSITE" id="PS00297">
    <property type="entry name" value="HSP70_1"/>
    <property type="match status" value="1"/>
</dbReference>
<evidence type="ECO:0000313" key="15">
    <source>
        <dbReference type="Proteomes" id="UP000288669"/>
    </source>
</evidence>
<evidence type="ECO:0000313" key="14">
    <source>
        <dbReference type="EMBL" id="RSU06462.1"/>
    </source>
</evidence>
<dbReference type="InterPro" id="IPR029047">
    <property type="entry name" value="HSP70_peptide-bd_sf"/>
</dbReference>
<protein>
    <recommendedName>
        <fullName evidence="3">Chaperone protein DnaK</fullName>
    </recommendedName>
    <alternativeName>
        <fullName evidence="4">Chaperone protein dnaK</fullName>
    </alternativeName>
    <alternativeName>
        <fullName evidence="12">HSP70</fullName>
    </alternativeName>
    <alternativeName>
        <fullName evidence="11">Heat shock 70 kDa protein</fullName>
    </alternativeName>
    <alternativeName>
        <fullName evidence="10">Heat shock protein 70</fullName>
    </alternativeName>
</protein>
<keyword evidence="8" id="KW-0346">Stress response</keyword>
<evidence type="ECO:0000256" key="10">
    <source>
        <dbReference type="ARBA" id="ARBA00030019"/>
    </source>
</evidence>
<evidence type="ECO:0000256" key="6">
    <source>
        <dbReference type="ARBA" id="ARBA00022741"/>
    </source>
</evidence>
<keyword evidence="5" id="KW-0597">Phosphoprotein</keyword>
<dbReference type="PANTHER" id="PTHR19375">
    <property type="entry name" value="HEAT SHOCK PROTEIN 70KDA"/>
    <property type="match status" value="1"/>
</dbReference>
<sequence length="564" mass="63532">MKKIGIDLGTSNSLVSFWNGEQSELIPNQFGEYLTPSAVGINEKKEIVVGSIAKERQFTHPHKTATTFKRFIGTEKKYTLGDKEFSSTELSALILKSLKQDAENFFGEPCSEAIISVPAYFNNIQREATKQAAQLAGLNVQQLVSEPTAAAVAYGLHREDDQTIIVIDLGGGTFDVSLLELFEGILQVEAIAGDNQLGGEDFTRILMLDFLQQNSLEKLVLTTQEQALLYSKMEHVKLALSIHEAVKIEITLKDTIYRYSTDIKKYEQLCEKLLGRIRRPIIRAIHDANKTLTEIDRVVLVGGATKSPMIRNFIGKLLKIFPYTKLAPDETVAYGVGIQASMKSDLMLKDEMILTDVCAHTLGVDSMSKNIHGEWIDGIFSPIIERNTSIPVSKQRTYYTVIDNQKEIVFPIYQGENPRSSDNLKIGEISMKLPQKSAGYPIDIRFTYDQNGLLEVIVKDAAANSEKRLVIEENPGSLTSEEIDSALEKLAGLKIHPKNRSENQLIIARLERLYMEFIGERRNYIQHLLIQFKALLDEQDEKLLEEQLVEYNQIIMTLEQELLL</sequence>
<dbReference type="Gene3D" id="3.30.420.40">
    <property type="match status" value="2"/>
</dbReference>
<dbReference type="InterPro" id="IPR013126">
    <property type="entry name" value="Hsp_70_fam"/>
</dbReference>
<evidence type="ECO:0000256" key="1">
    <source>
        <dbReference type="ARBA" id="ARBA00002290"/>
    </source>
</evidence>
<dbReference type="RefSeq" id="WP_126825762.1">
    <property type="nucleotide sequence ID" value="NZ_NGJZ01000003.1"/>
</dbReference>
<dbReference type="SUPFAM" id="SSF53067">
    <property type="entry name" value="Actin-like ATPase domain"/>
    <property type="match status" value="2"/>
</dbReference>
<keyword evidence="15" id="KW-1185">Reference proteome</keyword>
<dbReference type="InterPro" id="IPR043129">
    <property type="entry name" value="ATPase_NBD"/>
</dbReference>
<evidence type="ECO:0000256" key="3">
    <source>
        <dbReference type="ARBA" id="ARBA00014415"/>
    </source>
</evidence>
<dbReference type="InterPro" id="IPR018181">
    <property type="entry name" value="Heat_shock_70_CS"/>
</dbReference>
<dbReference type="EMBL" id="NGJZ01000003">
    <property type="protein sequence ID" value="RSU06462.1"/>
    <property type="molecule type" value="Genomic_DNA"/>
</dbReference>
<dbReference type="Pfam" id="PF00012">
    <property type="entry name" value="HSP70"/>
    <property type="match status" value="2"/>
</dbReference>
<evidence type="ECO:0000256" key="7">
    <source>
        <dbReference type="ARBA" id="ARBA00022840"/>
    </source>
</evidence>
<gene>
    <name evidence="14" type="ORF">CBF30_09410</name>
</gene>
<dbReference type="OrthoDB" id="9766019at2"/>
<evidence type="ECO:0000256" key="5">
    <source>
        <dbReference type="ARBA" id="ARBA00022553"/>
    </source>
</evidence>
<dbReference type="PRINTS" id="PR00301">
    <property type="entry name" value="HEATSHOCK70"/>
</dbReference>
<evidence type="ECO:0000256" key="8">
    <source>
        <dbReference type="ARBA" id="ARBA00023016"/>
    </source>
</evidence>
<dbReference type="GO" id="GO:0140662">
    <property type="term" value="F:ATP-dependent protein folding chaperone"/>
    <property type="evidence" value="ECO:0007669"/>
    <property type="project" value="InterPro"/>
</dbReference>
<reference evidence="14 15" key="1">
    <citation type="submission" date="2017-05" db="EMBL/GenBank/DDBJ databases">
        <title>Vagococcus spp. assemblies.</title>
        <authorList>
            <person name="Gulvik C.A."/>
        </authorList>
    </citation>
    <scope>NUCLEOTIDE SEQUENCE [LARGE SCALE GENOMIC DNA]</scope>
    <source>
        <strain evidence="14 15">DSM 24756</strain>
    </source>
</reference>
<keyword evidence="7 13" id="KW-0067">ATP-binding</keyword>
<comment type="caution">
    <text evidence="14">The sequence shown here is derived from an EMBL/GenBank/DDBJ whole genome shotgun (WGS) entry which is preliminary data.</text>
</comment>
<dbReference type="AlphaFoldDB" id="A0A430AFG2"/>
<dbReference type="Gene3D" id="2.60.34.10">
    <property type="entry name" value="Substrate Binding Domain Of DNAk, Chain A, domain 1"/>
    <property type="match status" value="1"/>
</dbReference>
<evidence type="ECO:0000256" key="12">
    <source>
        <dbReference type="ARBA" id="ARBA00033103"/>
    </source>
</evidence>
<dbReference type="SUPFAM" id="SSF100920">
    <property type="entry name" value="Heat shock protein 70kD (HSP70), peptide-binding domain"/>
    <property type="match status" value="1"/>
</dbReference>
<comment type="function">
    <text evidence="1">Acts as a chaperone.</text>
</comment>
<evidence type="ECO:0000256" key="13">
    <source>
        <dbReference type="RuleBase" id="RU003322"/>
    </source>
</evidence>
<keyword evidence="6 13" id="KW-0547">Nucleotide-binding</keyword>
<evidence type="ECO:0000256" key="11">
    <source>
        <dbReference type="ARBA" id="ARBA00030945"/>
    </source>
</evidence>
<dbReference type="Proteomes" id="UP000288669">
    <property type="component" value="Unassembled WGS sequence"/>
</dbReference>
<dbReference type="PROSITE" id="PS00329">
    <property type="entry name" value="HSP70_2"/>
    <property type="match status" value="1"/>
</dbReference>
<organism evidence="14 15">
    <name type="scientific">Vagococcus entomophilus</name>
    <dbReference type="NCBI Taxonomy" id="1160095"/>
    <lineage>
        <taxon>Bacteria</taxon>
        <taxon>Bacillati</taxon>
        <taxon>Bacillota</taxon>
        <taxon>Bacilli</taxon>
        <taxon>Lactobacillales</taxon>
        <taxon>Enterococcaceae</taxon>
        <taxon>Vagococcus</taxon>
    </lineage>
</organism>
<dbReference type="FunFam" id="3.30.420.40:FF:000144">
    <property type="entry name" value="Molecular chaperone HscC"/>
    <property type="match status" value="1"/>
</dbReference>